<proteinExistence type="predicted"/>
<reference evidence="1" key="1">
    <citation type="submission" date="2020-08" db="EMBL/GenBank/DDBJ databases">
        <title>Multicomponent nature underlies the extraordinary mechanical properties of spider dragline silk.</title>
        <authorList>
            <person name="Kono N."/>
            <person name="Nakamura H."/>
            <person name="Mori M."/>
            <person name="Yoshida Y."/>
            <person name="Ohtoshi R."/>
            <person name="Malay A.D."/>
            <person name="Moran D.A.P."/>
            <person name="Tomita M."/>
            <person name="Numata K."/>
            <person name="Arakawa K."/>
        </authorList>
    </citation>
    <scope>NUCLEOTIDE SEQUENCE</scope>
</reference>
<dbReference type="Proteomes" id="UP000886998">
    <property type="component" value="Unassembled WGS sequence"/>
</dbReference>
<evidence type="ECO:0000313" key="1">
    <source>
        <dbReference type="EMBL" id="GFY59639.1"/>
    </source>
</evidence>
<keyword evidence="2" id="KW-1185">Reference proteome</keyword>
<protein>
    <submittedName>
        <fullName evidence="1">Uncharacterized protein</fullName>
    </submittedName>
</protein>
<evidence type="ECO:0000313" key="2">
    <source>
        <dbReference type="Proteomes" id="UP000886998"/>
    </source>
</evidence>
<gene>
    <name evidence="1" type="ORF">TNIN_5781</name>
</gene>
<organism evidence="1 2">
    <name type="scientific">Trichonephila inaurata madagascariensis</name>
    <dbReference type="NCBI Taxonomy" id="2747483"/>
    <lineage>
        <taxon>Eukaryota</taxon>
        <taxon>Metazoa</taxon>
        <taxon>Ecdysozoa</taxon>
        <taxon>Arthropoda</taxon>
        <taxon>Chelicerata</taxon>
        <taxon>Arachnida</taxon>
        <taxon>Araneae</taxon>
        <taxon>Araneomorphae</taxon>
        <taxon>Entelegynae</taxon>
        <taxon>Araneoidea</taxon>
        <taxon>Nephilidae</taxon>
        <taxon>Trichonephila</taxon>
        <taxon>Trichonephila inaurata</taxon>
    </lineage>
</organism>
<accession>A0A8X6XVV8</accession>
<dbReference type="EMBL" id="BMAV01012710">
    <property type="protein sequence ID" value="GFY59639.1"/>
    <property type="molecule type" value="Genomic_DNA"/>
</dbReference>
<comment type="caution">
    <text evidence="1">The sequence shown here is derived from an EMBL/GenBank/DDBJ whole genome shotgun (WGS) entry which is preliminary data.</text>
</comment>
<sequence length="108" mass="12917">MRRIRFIDIIQSPNKRGKGDSFEKEVIHPQPSPFFFLWRGFAVLRHLRPTWRRPSRRDAALWVIVSRKKTIMFELDALTCQVENLKKAKLRILPCDGSELLVKYFEIY</sequence>
<name>A0A8X6XVV8_9ARAC</name>
<dbReference type="AlphaFoldDB" id="A0A8X6XVV8"/>